<sequence length="209" mass="21647">MSPEPVEIGTPYGAARVTLQRGTGRARALLLLGHGAGGGITAPDLAVAARAANAVGVHVGLVEQPYRVAGKRAPAPAAQLDTAWLAVVEAVRAGELGIDKRGRLPLVQGGRSSGARVACRTAAEARSRAVLCLAFPEHPPGKPEKTRMPELDAVDVPVLVVQGRTDPFGCPEPGPDRDVVVLTGDHSLRSDRAGVENAVTDWLESLLAS</sequence>
<reference evidence="2 3" key="1">
    <citation type="submission" date="2019-03" db="EMBL/GenBank/DDBJ databases">
        <title>Sequencing the genomes of 1000 actinobacteria strains.</title>
        <authorList>
            <person name="Klenk H.-P."/>
        </authorList>
    </citation>
    <scope>NUCLEOTIDE SEQUENCE [LARGE SCALE GENOMIC DNA]</scope>
    <source>
        <strain evidence="2 3">DSM 44969</strain>
    </source>
</reference>
<dbReference type="AlphaFoldDB" id="A0A4R1HJB5"/>
<dbReference type="PANTHER" id="PTHR13136:SF11">
    <property type="entry name" value="TESTIS-EXPRESSED PROTEIN 30"/>
    <property type="match status" value="1"/>
</dbReference>
<protein>
    <recommendedName>
        <fullName evidence="1">KANL3/Tex30 alpha/beta hydrolase-like domain-containing protein</fullName>
    </recommendedName>
</protein>
<name>A0A4R1HJB5_PSEEN</name>
<dbReference type="RefSeq" id="WP_132429407.1">
    <property type="nucleotide sequence ID" value="NZ_SMFZ01000002.1"/>
</dbReference>
<accession>A0A4R1HJB5</accession>
<dbReference type="SUPFAM" id="SSF53474">
    <property type="entry name" value="alpha/beta-Hydrolases"/>
    <property type="match status" value="1"/>
</dbReference>
<feature type="domain" description="KANL3/Tex30 alpha/beta hydrolase-like" evidence="1">
    <location>
        <begin position="27"/>
        <end position="172"/>
    </location>
</feature>
<dbReference type="Proteomes" id="UP000295560">
    <property type="component" value="Unassembled WGS sequence"/>
</dbReference>
<dbReference type="Pfam" id="PF20408">
    <property type="entry name" value="Abhydrolase_11"/>
    <property type="match status" value="1"/>
</dbReference>
<proteinExistence type="predicted"/>
<evidence type="ECO:0000313" key="2">
    <source>
        <dbReference type="EMBL" id="TCK20585.1"/>
    </source>
</evidence>
<dbReference type="InterPro" id="IPR026555">
    <property type="entry name" value="NSL3/Tex30"/>
</dbReference>
<organism evidence="2 3">
    <name type="scientific">Pseudonocardia endophytica</name>
    <dbReference type="NCBI Taxonomy" id="401976"/>
    <lineage>
        <taxon>Bacteria</taxon>
        <taxon>Bacillati</taxon>
        <taxon>Actinomycetota</taxon>
        <taxon>Actinomycetes</taxon>
        <taxon>Pseudonocardiales</taxon>
        <taxon>Pseudonocardiaceae</taxon>
        <taxon>Pseudonocardia</taxon>
    </lineage>
</organism>
<dbReference type="EMBL" id="SMFZ01000002">
    <property type="protein sequence ID" value="TCK20585.1"/>
    <property type="molecule type" value="Genomic_DNA"/>
</dbReference>
<dbReference type="OrthoDB" id="652634at2"/>
<keyword evidence="3" id="KW-1185">Reference proteome</keyword>
<comment type="caution">
    <text evidence="2">The sequence shown here is derived from an EMBL/GenBank/DDBJ whole genome shotgun (WGS) entry which is preliminary data.</text>
</comment>
<dbReference type="Gene3D" id="3.40.50.1820">
    <property type="entry name" value="alpha/beta hydrolase"/>
    <property type="match status" value="1"/>
</dbReference>
<evidence type="ECO:0000259" key="1">
    <source>
        <dbReference type="Pfam" id="PF20408"/>
    </source>
</evidence>
<evidence type="ECO:0000313" key="3">
    <source>
        <dbReference type="Proteomes" id="UP000295560"/>
    </source>
</evidence>
<dbReference type="InterPro" id="IPR046879">
    <property type="entry name" value="KANL3/Tex30_Abhydrolase"/>
</dbReference>
<dbReference type="InterPro" id="IPR029058">
    <property type="entry name" value="AB_hydrolase_fold"/>
</dbReference>
<dbReference type="PANTHER" id="PTHR13136">
    <property type="entry name" value="TESTIS DEVELOPMENT PROTEIN PRTD"/>
    <property type="match status" value="1"/>
</dbReference>
<gene>
    <name evidence="2" type="ORF">EV378_4546</name>
</gene>